<dbReference type="STRING" id="1123010.SAMN02745724_02948"/>
<dbReference type="RefSeq" id="WP_091985520.1">
    <property type="nucleotide sequence ID" value="NZ_FOLO01000023.1"/>
</dbReference>
<dbReference type="InterPro" id="IPR007210">
    <property type="entry name" value="ABC_Gly_betaine_transp_sub-bd"/>
</dbReference>
<evidence type="ECO:0000256" key="1">
    <source>
        <dbReference type="SAM" id="SignalP"/>
    </source>
</evidence>
<dbReference type="Gene3D" id="3.40.190.100">
    <property type="entry name" value="Glycine betaine-binding periplasmic protein, domain 2"/>
    <property type="match status" value="1"/>
</dbReference>
<evidence type="ECO:0000259" key="2">
    <source>
        <dbReference type="Pfam" id="PF04069"/>
    </source>
</evidence>
<name>A0A1I1N557_9GAMM</name>
<evidence type="ECO:0000313" key="3">
    <source>
        <dbReference type="EMBL" id="SFC92749.1"/>
    </source>
</evidence>
<keyword evidence="4" id="KW-1185">Reference proteome</keyword>
<dbReference type="SUPFAM" id="SSF53850">
    <property type="entry name" value="Periplasmic binding protein-like II"/>
    <property type="match status" value="1"/>
</dbReference>
<dbReference type="GO" id="GO:0022857">
    <property type="term" value="F:transmembrane transporter activity"/>
    <property type="evidence" value="ECO:0007669"/>
    <property type="project" value="InterPro"/>
</dbReference>
<feature type="signal peptide" evidence="1">
    <location>
        <begin position="1"/>
        <end position="19"/>
    </location>
</feature>
<dbReference type="OrthoDB" id="7805658at2"/>
<proteinExistence type="predicted"/>
<reference evidence="3 4" key="1">
    <citation type="submission" date="2016-10" db="EMBL/GenBank/DDBJ databases">
        <authorList>
            <person name="de Groot N.N."/>
        </authorList>
    </citation>
    <scope>NUCLEOTIDE SEQUENCE [LARGE SCALE GENOMIC DNA]</scope>
    <source>
        <strain evidence="3 4">DSM 6059</strain>
    </source>
</reference>
<dbReference type="GO" id="GO:0043190">
    <property type="term" value="C:ATP-binding cassette (ABC) transporter complex"/>
    <property type="evidence" value="ECO:0007669"/>
    <property type="project" value="InterPro"/>
</dbReference>
<dbReference type="Pfam" id="PF04069">
    <property type="entry name" value="OpuAC"/>
    <property type="match status" value="1"/>
</dbReference>
<dbReference type="AlphaFoldDB" id="A0A1I1N557"/>
<gene>
    <name evidence="3" type="ORF">SAMN02745724_02948</name>
</gene>
<accession>A0A1I1N557</accession>
<dbReference type="CDD" id="cd13643">
    <property type="entry name" value="PBP2_BCP_2"/>
    <property type="match status" value="1"/>
</dbReference>
<evidence type="ECO:0000313" key="4">
    <source>
        <dbReference type="Proteomes" id="UP000198862"/>
    </source>
</evidence>
<feature type="chain" id="PRO_5011492480" evidence="1">
    <location>
        <begin position="20"/>
        <end position="317"/>
    </location>
</feature>
<dbReference type="EMBL" id="FOLO01000023">
    <property type="protein sequence ID" value="SFC92749.1"/>
    <property type="molecule type" value="Genomic_DNA"/>
</dbReference>
<organism evidence="3 4">
    <name type="scientific">Pseudoalteromonas denitrificans DSM 6059</name>
    <dbReference type="NCBI Taxonomy" id="1123010"/>
    <lineage>
        <taxon>Bacteria</taxon>
        <taxon>Pseudomonadati</taxon>
        <taxon>Pseudomonadota</taxon>
        <taxon>Gammaproteobacteria</taxon>
        <taxon>Alteromonadales</taxon>
        <taxon>Pseudoalteromonadaceae</taxon>
        <taxon>Pseudoalteromonas</taxon>
    </lineage>
</organism>
<keyword evidence="1" id="KW-0732">Signal</keyword>
<sequence>MKKSFLILMLLANSNLCLSTSVINTDVPIKIILNNWSSQLVVSHIVGTLFKKSGFTVEYVYYPTDGQWYILKHNIAHVQVEVWEGTMADKYQQLISKNKLINAGDYKVITREDWWYPKYVEKLCPGLPDWRALKKCTGIFSRKEQLTKGIYFGGPWEKPDKARVRALGLNFKVINTNTADQLWFELEKAYKHKKPIILFNWTPNWVGSVYQGQFVDFPEHHIECETQPSWGINPNYLYDCGNPRAGWLKKVSSTDLPKKWPCAFKILNNMNFNNSELESIAALVDVKKMSPKKAADHWINNNQTKWHSWLCDLKSNP</sequence>
<dbReference type="Gene3D" id="3.40.190.10">
    <property type="entry name" value="Periplasmic binding protein-like II"/>
    <property type="match status" value="1"/>
</dbReference>
<feature type="domain" description="ABC-type glycine betaine transport system substrate-binding" evidence="2">
    <location>
        <begin position="28"/>
        <end position="300"/>
    </location>
</feature>
<protein>
    <submittedName>
        <fullName evidence="3">Glycine betaine/proline transport system substrate-binding protein</fullName>
    </submittedName>
</protein>
<dbReference type="Proteomes" id="UP000198862">
    <property type="component" value="Unassembled WGS sequence"/>
</dbReference>